<dbReference type="AlphaFoldDB" id="A0A0P1AI54"/>
<proteinExistence type="predicted"/>
<keyword evidence="2" id="KW-1185">Reference proteome</keyword>
<reference evidence="2" key="1">
    <citation type="submission" date="2014-09" db="EMBL/GenBank/DDBJ databases">
        <authorList>
            <person name="Sharma Rahul"/>
            <person name="Thines Marco"/>
        </authorList>
    </citation>
    <scope>NUCLEOTIDE SEQUENCE [LARGE SCALE GENOMIC DNA]</scope>
</reference>
<accession>A0A0P1AI54</accession>
<evidence type="ECO:0000313" key="1">
    <source>
        <dbReference type="EMBL" id="CEG40524.1"/>
    </source>
</evidence>
<protein>
    <submittedName>
        <fullName evidence="1">Uncharacterized protein</fullName>
    </submittedName>
</protein>
<sequence length="523" mass="60307">MDIRPYDAANEDSSLEEFFRLKLYSPLLSHIIKVYDLDTSSTYQTAVAEDVASLLTTNRNDGNMISWLGMYKCDIHTKHEIEVLIGKLLTQPVTLNLAFRLHAMRSNHILDLSVRIHDDLDRYDILFGYAAFVRFNFIEHEIKRSEVVLPDFIGFMSNGINLDVKKIERLFSDERWTHKDEFIRLGLVDTNIFNNLDKDEVRLFKAAVQSRYQAKLVKEALEAISNGVSLARDYNMEALEAISNGVSLARDFNMEVTFKAMLIDEELVRQLQAVLKDERAMQSLQAMLKDGPLLLPKGVVEMKEEKVDDATKLISLIKKEDTLQLLEMFMADNEHVKILKDAVVRFTAVDDMLSSTELDTVTILQAILDDPIKVQILENALKDETHLSLFKKVLEDKEKIHKFRVELPDKTQQDALDQVFEDMNQVFSLRVALIDDGRLELLRAAVNDNEKVMDVVDFLKKKKLVNIFRSLLDSKKKINWLGAATSTHYKQVQHALQRRDRRMFAMELFNHLESLEKTKGIEP</sequence>
<dbReference type="RefSeq" id="XP_024576893.1">
    <property type="nucleotide sequence ID" value="XM_024726191.1"/>
</dbReference>
<dbReference type="GeneID" id="36405773"/>
<name>A0A0P1AI54_PLAHL</name>
<dbReference type="Proteomes" id="UP000054928">
    <property type="component" value="Unassembled WGS sequence"/>
</dbReference>
<organism evidence="1 2">
    <name type="scientific">Plasmopara halstedii</name>
    <name type="common">Downy mildew of sunflower</name>
    <dbReference type="NCBI Taxonomy" id="4781"/>
    <lineage>
        <taxon>Eukaryota</taxon>
        <taxon>Sar</taxon>
        <taxon>Stramenopiles</taxon>
        <taxon>Oomycota</taxon>
        <taxon>Peronosporomycetes</taxon>
        <taxon>Peronosporales</taxon>
        <taxon>Peronosporaceae</taxon>
        <taxon>Plasmopara</taxon>
    </lineage>
</organism>
<evidence type="ECO:0000313" key="2">
    <source>
        <dbReference type="Proteomes" id="UP000054928"/>
    </source>
</evidence>
<dbReference type="EMBL" id="CCYD01000523">
    <property type="protein sequence ID" value="CEG40524.1"/>
    <property type="molecule type" value="Genomic_DNA"/>
</dbReference>